<evidence type="ECO:0000256" key="1">
    <source>
        <dbReference type="SAM" id="Coils"/>
    </source>
</evidence>
<dbReference type="Pfam" id="PF03004">
    <property type="entry name" value="Transposase_24"/>
    <property type="match status" value="1"/>
</dbReference>
<keyword evidence="3" id="KW-1185">Reference proteome</keyword>
<dbReference type="Proteomes" id="UP001161247">
    <property type="component" value="Chromosome 7"/>
</dbReference>
<keyword evidence="1" id="KW-0175">Coiled coil</keyword>
<proteinExistence type="predicted"/>
<protein>
    <submittedName>
        <fullName evidence="2">OLC1v1012681C1</fullName>
    </submittedName>
</protein>
<dbReference type="AlphaFoldDB" id="A0AAV1DYK0"/>
<dbReference type="PANTHER" id="PTHR33144:SF25">
    <property type="entry name" value="DUF4216 DOMAIN-CONTAINING PROTEIN"/>
    <property type="match status" value="1"/>
</dbReference>
<gene>
    <name evidence="2" type="ORF">OLC1_LOCUS19491</name>
</gene>
<reference evidence="2" key="1">
    <citation type="submission" date="2023-03" db="EMBL/GenBank/DDBJ databases">
        <authorList>
            <person name="Julca I."/>
        </authorList>
    </citation>
    <scope>NUCLEOTIDE SEQUENCE</scope>
</reference>
<evidence type="ECO:0000313" key="2">
    <source>
        <dbReference type="EMBL" id="CAI9112261.1"/>
    </source>
</evidence>
<sequence length="373" mass="42507">MREKNWEIKDIYRTRAGKKVLPEDAFHNELKTYKLGYCHEIASEVTNKPQPKATRGPTLMGDIWAKVPNAKPIVIEFNINFQPISTKWQERFEVPEGMHPWILKSTNKKWKNWKSRIKRCYFNPALPVDVLVKRKPDRVVKDQWKSLLLHWNMEEVKEWSERNKEHRQKLVMPSTTGKLSFAEITAELTERLGRAPTRVELFAACYCDSECDPSNPEVGAKVSKLPPGSEDPLGPNDTFAKVMGKDPPGRVRMTGLGVCPSDLWGSNPNRNACYQMVLEHQELVQQQQATIARIEEKMDNTSRLLTRVEEKLQHQQVSSLGNQSNSTKLGQNLKVGREVLLKNMEGKVVALGWLNSLDPNQVVGGARLRTSCG</sequence>
<organism evidence="2 3">
    <name type="scientific">Oldenlandia corymbosa var. corymbosa</name>
    <dbReference type="NCBI Taxonomy" id="529605"/>
    <lineage>
        <taxon>Eukaryota</taxon>
        <taxon>Viridiplantae</taxon>
        <taxon>Streptophyta</taxon>
        <taxon>Embryophyta</taxon>
        <taxon>Tracheophyta</taxon>
        <taxon>Spermatophyta</taxon>
        <taxon>Magnoliopsida</taxon>
        <taxon>eudicotyledons</taxon>
        <taxon>Gunneridae</taxon>
        <taxon>Pentapetalae</taxon>
        <taxon>asterids</taxon>
        <taxon>lamiids</taxon>
        <taxon>Gentianales</taxon>
        <taxon>Rubiaceae</taxon>
        <taxon>Rubioideae</taxon>
        <taxon>Spermacoceae</taxon>
        <taxon>Hedyotis-Oldenlandia complex</taxon>
        <taxon>Oldenlandia</taxon>
    </lineage>
</organism>
<evidence type="ECO:0000313" key="3">
    <source>
        <dbReference type="Proteomes" id="UP001161247"/>
    </source>
</evidence>
<dbReference type="InterPro" id="IPR004252">
    <property type="entry name" value="Probable_transposase_24"/>
</dbReference>
<feature type="coiled-coil region" evidence="1">
    <location>
        <begin position="277"/>
        <end position="311"/>
    </location>
</feature>
<accession>A0AAV1DYK0</accession>
<dbReference type="PANTHER" id="PTHR33144">
    <property type="entry name" value="OS10G0409366 PROTEIN-RELATED"/>
    <property type="match status" value="1"/>
</dbReference>
<name>A0AAV1DYK0_OLDCO</name>
<dbReference type="EMBL" id="OX459124">
    <property type="protein sequence ID" value="CAI9112261.1"/>
    <property type="molecule type" value="Genomic_DNA"/>
</dbReference>